<feature type="region of interest" description="Disordered" evidence="1">
    <location>
        <begin position="49"/>
        <end position="71"/>
    </location>
</feature>
<accession>A0ABV5QIN6</accession>
<proteinExistence type="predicted"/>
<dbReference type="RefSeq" id="WP_345486524.1">
    <property type="nucleotide sequence ID" value="NZ_BAAAWU010000001.1"/>
</dbReference>
<name>A0ABV5QIN6_9ACTN</name>
<organism evidence="2 3">
    <name type="scientific">Streptomyces roseoviridis</name>
    <dbReference type="NCBI Taxonomy" id="67361"/>
    <lineage>
        <taxon>Bacteria</taxon>
        <taxon>Bacillati</taxon>
        <taxon>Actinomycetota</taxon>
        <taxon>Actinomycetes</taxon>
        <taxon>Kitasatosporales</taxon>
        <taxon>Streptomycetaceae</taxon>
        <taxon>Streptomyces</taxon>
    </lineage>
</organism>
<dbReference type="Proteomes" id="UP001589716">
    <property type="component" value="Unassembled WGS sequence"/>
</dbReference>
<keyword evidence="3" id="KW-1185">Reference proteome</keyword>
<evidence type="ECO:0000313" key="3">
    <source>
        <dbReference type="Proteomes" id="UP001589716"/>
    </source>
</evidence>
<comment type="caution">
    <text evidence="2">The sequence shown here is derived from an EMBL/GenBank/DDBJ whole genome shotgun (WGS) entry which is preliminary data.</text>
</comment>
<feature type="compositionally biased region" description="Low complexity" evidence="1">
    <location>
        <begin position="1"/>
        <end position="14"/>
    </location>
</feature>
<evidence type="ECO:0000256" key="1">
    <source>
        <dbReference type="SAM" id="MobiDB-lite"/>
    </source>
</evidence>
<feature type="compositionally biased region" description="Basic and acidic residues" evidence="1">
    <location>
        <begin position="51"/>
        <end position="63"/>
    </location>
</feature>
<reference evidence="2 3" key="1">
    <citation type="submission" date="2024-09" db="EMBL/GenBank/DDBJ databases">
        <authorList>
            <person name="Sun Q."/>
            <person name="Mori K."/>
        </authorList>
    </citation>
    <scope>NUCLEOTIDE SEQUENCE [LARGE SCALE GENOMIC DNA]</scope>
    <source>
        <strain evidence="2 3">JCM 4414</strain>
    </source>
</reference>
<dbReference type="EMBL" id="JBHMCT010000005">
    <property type="protein sequence ID" value="MFB9553362.1"/>
    <property type="molecule type" value="Genomic_DNA"/>
</dbReference>
<evidence type="ECO:0000313" key="2">
    <source>
        <dbReference type="EMBL" id="MFB9553362.1"/>
    </source>
</evidence>
<gene>
    <name evidence="2" type="ORF">ACFFTP_04020</name>
</gene>
<protein>
    <submittedName>
        <fullName evidence="2">Uncharacterized protein</fullName>
    </submittedName>
</protein>
<feature type="region of interest" description="Disordered" evidence="1">
    <location>
        <begin position="1"/>
        <end position="22"/>
    </location>
</feature>
<sequence length="71" mass="7310">MTATALTPATTSSTRIPRRTARRPLASGLRAVRAFGSAAVSVVLLGSYDGPDAREAGVRDPRPAHIGRPGA</sequence>